<sequence>MVIVLIRLKSGATVPSGNILDDVFAISIYLQSAKYNFHIKLIKKYVENAEKKVGFLLISDFVV</sequence>
<gene>
    <name evidence="1" type="ORF">GCM10022393_02410</name>
</gene>
<proteinExistence type="predicted"/>
<protein>
    <submittedName>
        <fullName evidence="1">Uncharacterized protein</fullName>
    </submittedName>
</protein>
<reference evidence="2" key="1">
    <citation type="journal article" date="2019" name="Int. J. Syst. Evol. Microbiol.">
        <title>The Global Catalogue of Microorganisms (GCM) 10K type strain sequencing project: providing services to taxonomists for standard genome sequencing and annotation.</title>
        <authorList>
            <consortium name="The Broad Institute Genomics Platform"/>
            <consortium name="The Broad Institute Genome Sequencing Center for Infectious Disease"/>
            <person name="Wu L."/>
            <person name="Ma J."/>
        </authorList>
    </citation>
    <scope>NUCLEOTIDE SEQUENCE [LARGE SCALE GENOMIC DNA]</scope>
    <source>
        <strain evidence="2">JCM 17106</strain>
    </source>
</reference>
<accession>A0ABP7X8G8</accession>
<comment type="caution">
    <text evidence="1">The sequence shown here is derived from an EMBL/GenBank/DDBJ whole genome shotgun (WGS) entry which is preliminary data.</text>
</comment>
<evidence type="ECO:0000313" key="2">
    <source>
        <dbReference type="Proteomes" id="UP001500459"/>
    </source>
</evidence>
<name>A0ABP7X8G8_9FLAO</name>
<dbReference type="EMBL" id="BAABCW010000001">
    <property type="protein sequence ID" value="GAA4107253.1"/>
    <property type="molecule type" value="Genomic_DNA"/>
</dbReference>
<organism evidence="1 2">
    <name type="scientific">Aquimarina addita</name>
    <dbReference type="NCBI Taxonomy" id="870485"/>
    <lineage>
        <taxon>Bacteria</taxon>
        <taxon>Pseudomonadati</taxon>
        <taxon>Bacteroidota</taxon>
        <taxon>Flavobacteriia</taxon>
        <taxon>Flavobacteriales</taxon>
        <taxon>Flavobacteriaceae</taxon>
        <taxon>Aquimarina</taxon>
    </lineage>
</organism>
<dbReference type="Proteomes" id="UP001500459">
    <property type="component" value="Unassembled WGS sequence"/>
</dbReference>
<evidence type="ECO:0000313" key="1">
    <source>
        <dbReference type="EMBL" id="GAA4107253.1"/>
    </source>
</evidence>
<keyword evidence="2" id="KW-1185">Reference proteome</keyword>